<organism evidence="1 2">
    <name type="scientific">Hermanssonia centrifuga</name>
    <dbReference type="NCBI Taxonomy" id="98765"/>
    <lineage>
        <taxon>Eukaryota</taxon>
        <taxon>Fungi</taxon>
        <taxon>Dikarya</taxon>
        <taxon>Basidiomycota</taxon>
        <taxon>Agaricomycotina</taxon>
        <taxon>Agaricomycetes</taxon>
        <taxon>Polyporales</taxon>
        <taxon>Meruliaceae</taxon>
        <taxon>Hermanssonia</taxon>
    </lineage>
</organism>
<dbReference type="AlphaFoldDB" id="A0A4S4KBE0"/>
<accession>A0A4S4KBE0</accession>
<evidence type="ECO:0008006" key="3">
    <source>
        <dbReference type="Google" id="ProtNLM"/>
    </source>
</evidence>
<evidence type="ECO:0000313" key="2">
    <source>
        <dbReference type="Proteomes" id="UP000309038"/>
    </source>
</evidence>
<dbReference type="EMBL" id="SGPJ01000417">
    <property type="protein sequence ID" value="THG94647.1"/>
    <property type="molecule type" value="Genomic_DNA"/>
</dbReference>
<gene>
    <name evidence="1" type="ORF">EW026_g6862</name>
</gene>
<evidence type="ECO:0000313" key="1">
    <source>
        <dbReference type="EMBL" id="THG94647.1"/>
    </source>
</evidence>
<proteinExistence type="predicted"/>
<protein>
    <recommendedName>
        <fullName evidence="3">Transcription factor domain-containing protein</fullName>
    </recommendedName>
</protein>
<name>A0A4S4KBE0_9APHY</name>
<keyword evidence="2" id="KW-1185">Reference proteome</keyword>
<comment type="caution">
    <text evidence="1">The sequence shown here is derived from an EMBL/GenBank/DDBJ whole genome shotgun (WGS) entry which is preliminary data.</text>
</comment>
<dbReference type="Proteomes" id="UP000309038">
    <property type="component" value="Unassembled WGS sequence"/>
</dbReference>
<sequence length="464" mass="52814">MHRDDETPSIPLSPSTVYERQTWWDTLLNTYERTPQLSFQAIFSDLEFLISTSSYWLFFFNPPALFGSLRDAHQRQCIQPSLILSALAMANLMKSSEIECGVQGRNRAVALRDRAQASLEAACSSHAIDYTLAEAALVLALFESSSHPEHSTQRATESLRFVDRIISALSLSRIDEGDPDVCVFHPDNIPIVFTPGYTAQCAAFHDEPLDLRLSDPANYAILFPGEAYERMSNHRIPGQSPKHSIWALYCRSMLLWNSCVRYSDTSATWTTDKRASFAIDAWRETRAIEDALDIHQCNLDTSLIYICREYIYNTRMSTTYEFRRSLQDIDNVSVPMFTRRNAQEWLYYQDGVARGVQESVKNIGEESGHLLSRRPFQALWFSSQVSMCLALWSYDRGLLQALELAKTFFVPLDALNVLWPCPAQQTRCEDLRLRLMEACDSAGIHPPLNAFVTLPPKLQALTLH</sequence>
<reference evidence="1 2" key="1">
    <citation type="submission" date="2019-02" db="EMBL/GenBank/DDBJ databases">
        <title>Genome sequencing of the rare red list fungi Phlebia centrifuga.</title>
        <authorList>
            <person name="Buettner E."/>
            <person name="Kellner H."/>
        </authorList>
    </citation>
    <scope>NUCLEOTIDE SEQUENCE [LARGE SCALE GENOMIC DNA]</scope>
    <source>
        <strain evidence="1 2">DSM 108282</strain>
    </source>
</reference>